<dbReference type="OrthoDB" id="9791546at2"/>
<evidence type="ECO:0000313" key="6">
    <source>
        <dbReference type="EMBL" id="TYC47311.1"/>
    </source>
</evidence>
<feature type="domain" description="ABC transporter" evidence="5">
    <location>
        <begin position="3"/>
        <end position="221"/>
    </location>
</feature>
<dbReference type="InterPro" id="IPR017871">
    <property type="entry name" value="ABC_transporter-like_CS"/>
</dbReference>
<dbReference type="PANTHER" id="PTHR24220:SF689">
    <property type="entry name" value="LIPOPROTEIN-RELEASING SYSTEM ATP-BINDING PROTEIN LOLD"/>
    <property type="match status" value="1"/>
</dbReference>
<keyword evidence="2" id="KW-0813">Transport</keyword>
<keyword evidence="3" id="KW-0547">Nucleotide-binding</keyword>
<dbReference type="GO" id="GO:0016887">
    <property type="term" value="F:ATP hydrolysis activity"/>
    <property type="evidence" value="ECO:0007669"/>
    <property type="project" value="InterPro"/>
</dbReference>
<dbReference type="SUPFAM" id="SSF52540">
    <property type="entry name" value="P-loop containing nucleoside triphosphate hydrolases"/>
    <property type="match status" value="1"/>
</dbReference>
<dbReference type="InterPro" id="IPR015854">
    <property type="entry name" value="ABC_transpr_LolD-like"/>
</dbReference>
<comment type="caution">
    <text evidence="6">The sequence shown here is derived from an EMBL/GenBank/DDBJ whole genome shotgun (WGS) entry which is preliminary data.</text>
</comment>
<evidence type="ECO:0000256" key="2">
    <source>
        <dbReference type="ARBA" id="ARBA00022448"/>
    </source>
</evidence>
<keyword evidence="7" id="KW-1185">Reference proteome</keyword>
<name>A0A6P2CR20_9LACO</name>
<dbReference type="AlphaFoldDB" id="A0A6P2CR20"/>
<protein>
    <submittedName>
        <fullName evidence="6">ABC transporter ATP-binding protein</fullName>
    </submittedName>
</protein>
<dbReference type="PROSITE" id="PS00211">
    <property type="entry name" value="ABC_TRANSPORTER_1"/>
    <property type="match status" value="1"/>
</dbReference>
<sequence length="221" mass="24385">MTLAIKDLTHQYNAQEKPLYEHINMSFEPKMLYSIVGQSGSGKTTLLSFLAGLDTPSEGIITLDGEDITKYGLTKYRNQKVAIIFQSYNLLNYMTAAQNVASALSMTKSKHAGDKEYIYNTLEKLGINHTLADKNVQQLSGGQQQRVAIARALAVDANIVIADEPTGNLDEENTQEVIKIFQELAHEIGKTVILVTHEPNVAQAADVQISLKNRTFTIVSE</sequence>
<evidence type="ECO:0000313" key="7">
    <source>
        <dbReference type="Proteomes" id="UP000442244"/>
    </source>
</evidence>
<comment type="similarity">
    <text evidence="1">Belongs to the ABC transporter superfamily.</text>
</comment>
<dbReference type="InterPro" id="IPR003439">
    <property type="entry name" value="ABC_transporter-like_ATP-bd"/>
</dbReference>
<organism evidence="6 7">
    <name type="scientific">Leuconostoc litchii</name>
    <dbReference type="NCBI Taxonomy" id="1981069"/>
    <lineage>
        <taxon>Bacteria</taxon>
        <taxon>Bacillati</taxon>
        <taxon>Bacillota</taxon>
        <taxon>Bacilli</taxon>
        <taxon>Lactobacillales</taxon>
        <taxon>Lactobacillaceae</taxon>
        <taxon>Leuconostoc</taxon>
    </lineage>
</organism>
<dbReference type="PANTHER" id="PTHR24220">
    <property type="entry name" value="IMPORT ATP-BINDING PROTEIN"/>
    <property type="match status" value="1"/>
</dbReference>
<evidence type="ECO:0000256" key="1">
    <source>
        <dbReference type="ARBA" id="ARBA00005417"/>
    </source>
</evidence>
<evidence type="ECO:0000259" key="5">
    <source>
        <dbReference type="PROSITE" id="PS50893"/>
    </source>
</evidence>
<keyword evidence="4 6" id="KW-0067">ATP-binding</keyword>
<dbReference type="InterPro" id="IPR027417">
    <property type="entry name" value="P-loop_NTPase"/>
</dbReference>
<accession>A0A6P2CR20</accession>
<dbReference type="Pfam" id="PF00005">
    <property type="entry name" value="ABC_tran"/>
    <property type="match status" value="1"/>
</dbReference>
<dbReference type="SMART" id="SM00382">
    <property type="entry name" value="AAA"/>
    <property type="match status" value="1"/>
</dbReference>
<dbReference type="GO" id="GO:0005524">
    <property type="term" value="F:ATP binding"/>
    <property type="evidence" value="ECO:0007669"/>
    <property type="project" value="UniProtKB-KW"/>
</dbReference>
<dbReference type="EMBL" id="SDGY01000001">
    <property type="protein sequence ID" value="TYC47311.1"/>
    <property type="molecule type" value="Genomic_DNA"/>
</dbReference>
<dbReference type="Gene3D" id="3.40.50.300">
    <property type="entry name" value="P-loop containing nucleotide triphosphate hydrolases"/>
    <property type="match status" value="1"/>
</dbReference>
<proteinExistence type="inferred from homology"/>
<dbReference type="RefSeq" id="WP_148604972.1">
    <property type="nucleotide sequence ID" value="NZ_BSUV01000001.1"/>
</dbReference>
<evidence type="ECO:0000256" key="3">
    <source>
        <dbReference type="ARBA" id="ARBA00022741"/>
    </source>
</evidence>
<dbReference type="CDD" id="cd03255">
    <property type="entry name" value="ABC_MJ0796_LolCDE_FtsE"/>
    <property type="match status" value="1"/>
</dbReference>
<dbReference type="InterPro" id="IPR017911">
    <property type="entry name" value="MacB-like_ATP-bd"/>
</dbReference>
<gene>
    <name evidence="6" type="ORF">ESZ47_04010</name>
</gene>
<dbReference type="Proteomes" id="UP000442244">
    <property type="component" value="Unassembled WGS sequence"/>
</dbReference>
<dbReference type="GO" id="GO:0005886">
    <property type="term" value="C:plasma membrane"/>
    <property type="evidence" value="ECO:0007669"/>
    <property type="project" value="TreeGrafter"/>
</dbReference>
<evidence type="ECO:0000256" key="4">
    <source>
        <dbReference type="ARBA" id="ARBA00022840"/>
    </source>
</evidence>
<dbReference type="PROSITE" id="PS50893">
    <property type="entry name" value="ABC_TRANSPORTER_2"/>
    <property type="match status" value="1"/>
</dbReference>
<dbReference type="InterPro" id="IPR003593">
    <property type="entry name" value="AAA+_ATPase"/>
</dbReference>
<reference evidence="6 7" key="1">
    <citation type="submission" date="2019-01" db="EMBL/GenBank/DDBJ databases">
        <title>Leuconostoc litchii sp. nov., a novel lactic acid bacterium isolated from lychee.</title>
        <authorList>
            <person name="Wang L.-T."/>
        </authorList>
    </citation>
    <scope>NUCLEOTIDE SEQUENCE [LARGE SCALE GENOMIC DNA]</scope>
    <source>
        <strain evidence="6 7">MB7</strain>
    </source>
</reference>
<dbReference type="GO" id="GO:0022857">
    <property type="term" value="F:transmembrane transporter activity"/>
    <property type="evidence" value="ECO:0007669"/>
    <property type="project" value="TreeGrafter"/>
</dbReference>